<reference evidence="3" key="1">
    <citation type="submission" date="2022-10" db="EMBL/GenBank/DDBJ databases">
        <title>Puccinia triticina Genome sequencing and assembly.</title>
        <authorList>
            <person name="Li C."/>
        </authorList>
    </citation>
    <scope>NUCLEOTIDE SEQUENCE</scope>
    <source>
        <strain evidence="3">Pt15</strain>
    </source>
</reference>
<evidence type="ECO:0000256" key="2">
    <source>
        <dbReference type="SAM" id="MobiDB-lite"/>
    </source>
</evidence>
<evidence type="ECO:0000313" key="4">
    <source>
        <dbReference type="Proteomes" id="UP001164743"/>
    </source>
</evidence>
<evidence type="ECO:0000313" key="3">
    <source>
        <dbReference type="EMBL" id="WAQ89432.1"/>
    </source>
</evidence>
<accession>A0ABY7CZK0</accession>
<dbReference type="RefSeq" id="XP_053024987.1">
    <property type="nucleotide sequence ID" value="XM_053160997.1"/>
</dbReference>
<keyword evidence="4" id="KW-1185">Reference proteome</keyword>
<feature type="coiled-coil region" evidence="1">
    <location>
        <begin position="133"/>
        <end position="189"/>
    </location>
</feature>
<sequence>MYDQLMAQPLPIPPKPASAQAAAAAAPGSGAQDKPPAWFYIKARNTPSLTSRLEMFLPRQQRLPALPPPAAEPPTNLDIASQLSHLRDICRWDFRIDATRLGVTATTLARTVIRMIGFEDALAALPPAIQVVIQAFQQNMQAQHEDLQAQHEETRRLINTRLDDLDGRLATLNAEIASLKDAANSHLQETIEINTQTQRRLRGRGGPRRGRGA</sequence>
<dbReference type="EMBL" id="CP110431">
    <property type="protein sequence ID" value="WAQ89432.1"/>
    <property type="molecule type" value="Genomic_DNA"/>
</dbReference>
<gene>
    <name evidence="3" type="ORF">PtA15_11A120</name>
</gene>
<protein>
    <submittedName>
        <fullName evidence="3">Uncharacterized protein</fullName>
    </submittedName>
</protein>
<organism evidence="3 4">
    <name type="scientific">Puccinia triticina</name>
    <dbReference type="NCBI Taxonomy" id="208348"/>
    <lineage>
        <taxon>Eukaryota</taxon>
        <taxon>Fungi</taxon>
        <taxon>Dikarya</taxon>
        <taxon>Basidiomycota</taxon>
        <taxon>Pucciniomycotina</taxon>
        <taxon>Pucciniomycetes</taxon>
        <taxon>Pucciniales</taxon>
        <taxon>Pucciniaceae</taxon>
        <taxon>Puccinia</taxon>
    </lineage>
</organism>
<proteinExistence type="predicted"/>
<dbReference type="GeneID" id="77801892"/>
<dbReference type="Proteomes" id="UP001164743">
    <property type="component" value="Chromosome 11A"/>
</dbReference>
<feature type="compositionally biased region" description="Low complexity" evidence="2">
    <location>
        <begin position="17"/>
        <end position="32"/>
    </location>
</feature>
<keyword evidence="1" id="KW-0175">Coiled coil</keyword>
<feature type="region of interest" description="Disordered" evidence="2">
    <location>
        <begin position="1"/>
        <end position="33"/>
    </location>
</feature>
<evidence type="ECO:0000256" key="1">
    <source>
        <dbReference type="SAM" id="Coils"/>
    </source>
</evidence>
<name>A0ABY7CZK0_9BASI</name>